<protein>
    <submittedName>
        <fullName evidence="1">Uncharacterized protein</fullName>
    </submittedName>
</protein>
<evidence type="ECO:0000313" key="1">
    <source>
        <dbReference type="EMBL" id="PIZ98885.1"/>
    </source>
</evidence>
<proteinExistence type="predicted"/>
<organism evidence="1 2">
    <name type="scientific">Candidatus Komeilibacteria bacterium CG_4_10_14_0_2_um_filter_37_10</name>
    <dbReference type="NCBI Taxonomy" id="1974470"/>
    <lineage>
        <taxon>Bacteria</taxon>
        <taxon>Candidatus Komeiliibacteriota</taxon>
    </lineage>
</organism>
<reference evidence="2" key="1">
    <citation type="submission" date="2017-09" db="EMBL/GenBank/DDBJ databases">
        <title>Depth-based differentiation of microbial function through sediment-hosted aquifers and enrichment of novel symbionts in the deep terrestrial subsurface.</title>
        <authorList>
            <person name="Probst A.J."/>
            <person name="Ladd B."/>
            <person name="Jarett J.K."/>
            <person name="Geller-Mcgrath D.E."/>
            <person name="Sieber C.M.K."/>
            <person name="Emerson J.B."/>
            <person name="Anantharaman K."/>
            <person name="Thomas B.C."/>
            <person name="Malmstrom R."/>
            <person name="Stieglmeier M."/>
            <person name="Klingl A."/>
            <person name="Woyke T."/>
            <person name="Ryan C.M."/>
            <person name="Banfield J.F."/>
        </authorList>
    </citation>
    <scope>NUCLEOTIDE SEQUENCE [LARGE SCALE GENOMIC DNA]</scope>
</reference>
<dbReference type="AlphaFoldDB" id="A0A2M7VEE8"/>
<accession>A0A2M7VEE8</accession>
<gene>
    <name evidence="1" type="ORF">COX77_03165</name>
</gene>
<dbReference type="Proteomes" id="UP000230405">
    <property type="component" value="Unassembled WGS sequence"/>
</dbReference>
<dbReference type="EMBL" id="PFPO01000058">
    <property type="protein sequence ID" value="PIZ98885.1"/>
    <property type="molecule type" value="Genomic_DNA"/>
</dbReference>
<name>A0A2M7VEE8_9BACT</name>
<sequence>MRIKNLDGANMDIDLTSGKQTSWQQMRCPWNESEDTDKHKCAIKNVAICQYFCGIQYLDNVLCCYPNKNTLIDNKQKK</sequence>
<evidence type="ECO:0000313" key="2">
    <source>
        <dbReference type="Proteomes" id="UP000230405"/>
    </source>
</evidence>
<comment type="caution">
    <text evidence="1">The sequence shown here is derived from an EMBL/GenBank/DDBJ whole genome shotgun (WGS) entry which is preliminary data.</text>
</comment>